<reference evidence="2 3" key="1">
    <citation type="submission" date="2016-11" db="EMBL/GenBank/DDBJ databases">
        <authorList>
            <person name="Varghese N."/>
            <person name="Submissions S."/>
        </authorList>
    </citation>
    <scope>NUCLEOTIDE SEQUENCE [LARGE SCALE GENOMIC DNA]</scope>
    <source>
        <strain evidence="2 3">DSM 28249</strain>
    </source>
</reference>
<dbReference type="AlphaFoldDB" id="A0A1M7HHH2"/>
<name>A0A1M7HHH2_9RHOB</name>
<keyword evidence="1" id="KW-1133">Transmembrane helix</keyword>
<protein>
    <recommendedName>
        <fullName evidence="4">Sodium-dependent bicarbonate transport family permease</fullName>
    </recommendedName>
</protein>
<feature type="transmembrane region" description="Helical" evidence="1">
    <location>
        <begin position="135"/>
        <end position="155"/>
    </location>
</feature>
<dbReference type="RefSeq" id="WP_149779859.1">
    <property type="nucleotide sequence ID" value="NZ_FRCB01000006.1"/>
</dbReference>
<organism evidence="2 3">
    <name type="scientific">Roseovarius litoreus</name>
    <dbReference type="NCBI Taxonomy" id="1155722"/>
    <lineage>
        <taxon>Bacteria</taxon>
        <taxon>Pseudomonadati</taxon>
        <taxon>Pseudomonadota</taxon>
        <taxon>Alphaproteobacteria</taxon>
        <taxon>Rhodobacterales</taxon>
        <taxon>Roseobacteraceae</taxon>
        <taxon>Roseovarius</taxon>
    </lineage>
</organism>
<feature type="transmembrane region" description="Helical" evidence="1">
    <location>
        <begin position="322"/>
        <end position="344"/>
    </location>
</feature>
<feature type="transmembrane region" description="Helical" evidence="1">
    <location>
        <begin position="227"/>
        <end position="246"/>
    </location>
</feature>
<evidence type="ECO:0000313" key="3">
    <source>
        <dbReference type="Proteomes" id="UP000322545"/>
    </source>
</evidence>
<feature type="transmembrane region" description="Helical" evidence="1">
    <location>
        <begin position="104"/>
        <end position="123"/>
    </location>
</feature>
<proteinExistence type="predicted"/>
<dbReference type="Pfam" id="PF05982">
    <property type="entry name" value="Sbt_1"/>
    <property type="match status" value="1"/>
</dbReference>
<dbReference type="EMBL" id="FRCB01000006">
    <property type="protein sequence ID" value="SHM27910.1"/>
    <property type="molecule type" value="Genomic_DNA"/>
</dbReference>
<feature type="transmembrane region" description="Helical" evidence="1">
    <location>
        <begin position="45"/>
        <end position="64"/>
    </location>
</feature>
<keyword evidence="1" id="KW-0472">Membrane</keyword>
<feature type="transmembrane region" description="Helical" evidence="1">
    <location>
        <begin position="283"/>
        <end position="301"/>
    </location>
</feature>
<feature type="transmembrane region" description="Helical" evidence="1">
    <location>
        <begin position="197"/>
        <end position="215"/>
    </location>
</feature>
<evidence type="ECO:0008006" key="4">
    <source>
        <dbReference type="Google" id="ProtNLM"/>
    </source>
</evidence>
<sequence>MEIIVEILTTILSQFQKPTLAFLIGGMLLAALGSRLEVPEPVYKLVVLLLLMKVGLGAGIAVRGANLMELAVPALGATIAGIVIVLIGRAILLRQQGVSPMDGMATAGLFGAVSASTLAAAMGMLDAEGVAYEGFIGALYPFMDVAALLTAITLARMSAARSIVSTPDEAGTATMTMGGNGSGFNGTFVKDILVDTLKSPAISALLLGLALGLFARPETVYASFYEPLFHGLLSLLMLVMGMEAWARLADLRKVAHVYILYGILAPFVHGAIGFAIGMAANHFTGFSAGGVVLLAVMASSSSDVSGPPTLRAALPEANSSSYIGTSTALGTPIAILSIPLWMALAEAMIAG</sequence>
<dbReference type="Proteomes" id="UP000322545">
    <property type="component" value="Unassembled WGS sequence"/>
</dbReference>
<feature type="transmembrane region" description="Helical" evidence="1">
    <location>
        <begin position="70"/>
        <end position="92"/>
    </location>
</feature>
<evidence type="ECO:0000256" key="1">
    <source>
        <dbReference type="SAM" id="Phobius"/>
    </source>
</evidence>
<dbReference type="PANTHER" id="PTHR40400">
    <property type="entry name" value="SLR1512 PROTEIN"/>
    <property type="match status" value="1"/>
</dbReference>
<feature type="transmembrane region" description="Helical" evidence="1">
    <location>
        <begin position="258"/>
        <end position="277"/>
    </location>
</feature>
<keyword evidence="1" id="KW-0812">Transmembrane</keyword>
<dbReference type="InterPro" id="IPR010293">
    <property type="entry name" value="Sbt_1"/>
</dbReference>
<dbReference type="PANTHER" id="PTHR40400:SF1">
    <property type="entry name" value="SLR1512 PROTEIN"/>
    <property type="match status" value="1"/>
</dbReference>
<keyword evidence="3" id="KW-1185">Reference proteome</keyword>
<gene>
    <name evidence="2" type="ORF">SAMN05443432_1063</name>
</gene>
<feature type="transmembrane region" description="Helical" evidence="1">
    <location>
        <begin position="20"/>
        <end position="38"/>
    </location>
</feature>
<evidence type="ECO:0000313" key="2">
    <source>
        <dbReference type="EMBL" id="SHM27910.1"/>
    </source>
</evidence>
<accession>A0A1M7HHH2</accession>